<keyword evidence="7" id="KW-1185">Reference proteome</keyword>
<dbReference type="PANTHER" id="PTHR43851:SF3">
    <property type="entry name" value="COENZYME Q8"/>
    <property type="match status" value="1"/>
</dbReference>
<comment type="similarity">
    <text evidence="1">Belongs to the protein kinase superfamily. ADCK protein kinase family.</text>
</comment>
<proteinExistence type="inferred from homology"/>
<dbReference type="SUPFAM" id="SSF56112">
    <property type="entry name" value="Protein kinase-like (PK-like)"/>
    <property type="match status" value="1"/>
</dbReference>
<reference evidence="6" key="1">
    <citation type="submission" date="2021-09" db="EMBL/GenBank/DDBJ databases">
        <title>Fulvivirga sp. isolated from coastal sediment.</title>
        <authorList>
            <person name="Yu H."/>
        </authorList>
    </citation>
    <scope>NUCLEOTIDE SEQUENCE</scope>
    <source>
        <strain evidence="6">1062</strain>
    </source>
</reference>
<gene>
    <name evidence="6" type="ORF">LDX50_01650</name>
</gene>
<organism evidence="6 7">
    <name type="scientific">Fulvivirga sedimenti</name>
    <dbReference type="NCBI Taxonomy" id="2879465"/>
    <lineage>
        <taxon>Bacteria</taxon>
        <taxon>Pseudomonadati</taxon>
        <taxon>Bacteroidota</taxon>
        <taxon>Cytophagia</taxon>
        <taxon>Cytophagales</taxon>
        <taxon>Fulvivirgaceae</taxon>
        <taxon>Fulvivirga</taxon>
    </lineage>
</organism>
<keyword evidence="2" id="KW-0808">Transferase</keyword>
<dbReference type="InterPro" id="IPR011009">
    <property type="entry name" value="Kinase-like_dom_sf"/>
</dbReference>
<accession>A0A9X1KWS0</accession>
<evidence type="ECO:0000256" key="4">
    <source>
        <dbReference type="ARBA" id="ARBA00022840"/>
    </source>
</evidence>
<protein>
    <submittedName>
        <fullName evidence="6">AarF/ABC1/UbiB kinase family protein</fullName>
    </submittedName>
</protein>
<comment type="caution">
    <text evidence="6">The sequence shown here is derived from an EMBL/GenBank/DDBJ whole genome shotgun (WGS) entry which is preliminary data.</text>
</comment>
<name>A0A9X1KWS0_9BACT</name>
<dbReference type="GO" id="GO:0004672">
    <property type="term" value="F:protein kinase activity"/>
    <property type="evidence" value="ECO:0007669"/>
    <property type="project" value="InterPro"/>
</dbReference>
<dbReference type="Gene3D" id="1.10.510.10">
    <property type="entry name" value="Transferase(Phosphotransferase) domain 1"/>
    <property type="match status" value="1"/>
</dbReference>
<dbReference type="CDD" id="cd13970">
    <property type="entry name" value="ABC1_ADCK3"/>
    <property type="match status" value="1"/>
</dbReference>
<keyword evidence="4" id="KW-0067">ATP-binding</keyword>
<dbReference type="InterPro" id="IPR000719">
    <property type="entry name" value="Prot_kinase_dom"/>
</dbReference>
<sequence>MKEQYRIPVSKVQRASKFVQTGAKIGGNYLKHYGRKILNPDISRESLDEENAGDIYESLSELKGSALKVAQMLSMDKNALPMAYQDKFAMSQYSAPPLSYPLVVKTFKDQLGRSPEDIFDTFSRKAVNAASIGQVHKASLDGKELAVKIQYPGVADSISSDLRIVRPIASAMFKIKSAELDQYLGEVEAKLIEETDYDLELRRSMEITDLCRHLEGIAFPNYFPELSSKRILVMDWMDGLHMKEWLKNNPDQEERNRIGQVLWDFYDYQIHELKQLHADPHPGNFLITPDNLLGVLDFGCVKIIPEDFYNSYFKLMGPEVLDNSYDLEGLFDELGFLSPEDSVSERKFFMKLFREMIELLGRPFRHDSFDFGDDTYFQQIYQVGERMSRMKEVRNSKTARGNKHGLYINRTYFGLYNLLNELKATVNIHSFARNKA</sequence>
<dbReference type="InterPro" id="IPR004147">
    <property type="entry name" value="ABC1_dom"/>
</dbReference>
<dbReference type="Pfam" id="PF03109">
    <property type="entry name" value="ABC1"/>
    <property type="match status" value="1"/>
</dbReference>
<feature type="domain" description="Protein kinase" evidence="5">
    <location>
        <begin position="121"/>
        <end position="436"/>
    </location>
</feature>
<dbReference type="EMBL" id="JAIXNE010000001">
    <property type="protein sequence ID" value="MCA6073547.1"/>
    <property type="molecule type" value="Genomic_DNA"/>
</dbReference>
<dbReference type="InterPro" id="IPR051409">
    <property type="entry name" value="Atypical_kinase_ADCK"/>
</dbReference>
<evidence type="ECO:0000259" key="5">
    <source>
        <dbReference type="PROSITE" id="PS50011"/>
    </source>
</evidence>
<dbReference type="RefSeq" id="WP_225696662.1">
    <property type="nucleotide sequence ID" value="NZ_JAIXNE010000001.1"/>
</dbReference>
<evidence type="ECO:0000313" key="7">
    <source>
        <dbReference type="Proteomes" id="UP001139409"/>
    </source>
</evidence>
<keyword evidence="6" id="KW-0418">Kinase</keyword>
<evidence type="ECO:0000313" key="6">
    <source>
        <dbReference type="EMBL" id="MCA6073547.1"/>
    </source>
</evidence>
<keyword evidence="3" id="KW-0547">Nucleotide-binding</keyword>
<dbReference type="Gene3D" id="3.30.200.20">
    <property type="entry name" value="Phosphorylase Kinase, domain 1"/>
    <property type="match status" value="1"/>
</dbReference>
<evidence type="ECO:0000256" key="3">
    <source>
        <dbReference type="ARBA" id="ARBA00022741"/>
    </source>
</evidence>
<dbReference type="Proteomes" id="UP001139409">
    <property type="component" value="Unassembled WGS sequence"/>
</dbReference>
<dbReference type="GO" id="GO:0005524">
    <property type="term" value="F:ATP binding"/>
    <property type="evidence" value="ECO:0007669"/>
    <property type="project" value="UniProtKB-KW"/>
</dbReference>
<evidence type="ECO:0000256" key="2">
    <source>
        <dbReference type="ARBA" id="ARBA00022679"/>
    </source>
</evidence>
<dbReference type="PROSITE" id="PS50011">
    <property type="entry name" value="PROTEIN_KINASE_DOM"/>
    <property type="match status" value="1"/>
</dbReference>
<dbReference type="PANTHER" id="PTHR43851">
    <property type="match status" value="1"/>
</dbReference>
<evidence type="ECO:0000256" key="1">
    <source>
        <dbReference type="ARBA" id="ARBA00009670"/>
    </source>
</evidence>
<dbReference type="InterPro" id="IPR034646">
    <property type="entry name" value="ADCK3_dom"/>
</dbReference>
<dbReference type="AlphaFoldDB" id="A0A9X1KWS0"/>